<evidence type="ECO:0000313" key="1">
    <source>
        <dbReference type="EMBL" id="EHM53045.1"/>
    </source>
</evidence>
<dbReference type="AlphaFoldDB" id="G9ZGR2"/>
<dbReference type="EMBL" id="AGCM01000114">
    <property type="protein sequence ID" value="EHM53045.1"/>
    <property type="molecule type" value="Genomic_DNA"/>
</dbReference>
<accession>G9ZGR2</accession>
<dbReference type="HOGENOM" id="CLU_1591586_0_0_6"/>
<reference evidence="1 2" key="1">
    <citation type="submission" date="2011-08" db="EMBL/GenBank/DDBJ databases">
        <authorList>
            <person name="Weinstock G."/>
            <person name="Sodergren E."/>
            <person name="Clifton S."/>
            <person name="Fulton L."/>
            <person name="Fulton B."/>
            <person name="Courtney L."/>
            <person name="Fronick C."/>
            <person name="Harrison M."/>
            <person name="Strong C."/>
            <person name="Farmer C."/>
            <person name="Delahaunty K."/>
            <person name="Markovic C."/>
            <person name="Hall O."/>
            <person name="Minx P."/>
            <person name="Tomlinson C."/>
            <person name="Mitreva M."/>
            <person name="Hou S."/>
            <person name="Chen J."/>
            <person name="Wollam A."/>
            <person name="Pepin K.H."/>
            <person name="Johnson M."/>
            <person name="Bhonagiri V."/>
            <person name="Zhang X."/>
            <person name="Suruliraj S."/>
            <person name="Warren W."/>
            <person name="Chinwalla A."/>
            <person name="Mardis E.R."/>
            <person name="Wilson R.K."/>
        </authorList>
    </citation>
    <scope>NUCLEOTIDE SEQUENCE [LARGE SCALE GENOMIC DNA]</scope>
    <source>
        <strain evidence="1 2">F0432</strain>
    </source>
</reference>
<evidence type="ECO:0000313" key="2">
    <source>
        <dbReference type="Proteomes" id="UP000004750"/>
    </source>
</evidence>
<dbReference type="STRING" id="797473.HMPREF9080_01958"/>
<protein>
    <submittedName>
        <fullName evidence="1">Uncharacterized protein</fullName>
    </submittedName>
</protein>
<sequence length="167" mass="17163">MQGCHVALLFGFARSVSNGAGRRVSVFAQAVSDFAVLQGAAVAGEILAGAELTGGDAKVGAEGFGQRLRAGVAVFEGKRGDVGLAVEELAGDVFQTQAAQVGSQRFAGYGGEDAVEVIRREGCRRRDGGEVGRVAVVLFEVADDGLQAAVVVGTHGATMWRRISAVK</sequence>
<dbReference type="Proteomes" id="UP000004750">
    <property type="component" value="Unassembled WGS sequence"/>
</dbReference>
<name>G9ZGR2_9GAMM</name>
<proteinExistence type="predicted"/>
<comment type="caution">
    <text evidence="1">The sequence shown here is derived from an EMBL/GenBank/DDBJ whole genome shotgun (WGS) entry which is preliminary data.</text>
</comment>
<organism evidence="1 2">
    <name type="scientific">Cardiobacterium valvarum F0432</name>
    <dbReference type="NCBI Taxonomy" id="797473"/>
    <lineage>
        <taxon>Bacteria</taxon>
        <taxon>Pseudomonadati</taxon>
        <taxon>Pseudomonadota</taxon>
        <taxon>Gammaproteobacteria</taxon>
        <taxon>Cardiobacteriales</taxon>
        <taxon>Cardiobacteriaceae</taxon>
        <taxon>Cardiobacterium</taxon>
    </lineage>
</organism>
<gene>
    <name evidence="1" type="ORF">HMPREF9080_01958</name>
</gene>